<keyword evidence="3" id="KW-0479">Metal-binding</keyword>
<protein>
    <submittedName>
        <fullName evidence="4">General stress protein A</fullName>
    </submittedName>
</protein>
<evidence type="ECO:0000313" key="4">
    <source>
        <dbReference type="EMBL" id="VYU68963.1"/>
    </source>
</evidence>
<accession>A0A6N3GYD4</accession>
<sequence length="323" mass="38365">MNKSVVPIVTVSSAEYLDYALVMMWSVLEHGNSGTIYHFYLFHNELTEGMQNWFKEQLLVWENCIVSFLDIRTIESKFLPAPGEWTGKLACFSLFCVDFLPQYDKVLALDIDLIVQRDIAQLYNTKMGNALLGAVYDLDFIGQWCKGNREYHRYYKEEVPLPDPKHYIQTGVLVINLQELRKNFLPGLFITVAAKKKFRYDDQDIWNLYVGNRVMKLDYRWNVLHNNNQYRLRYVMDFAPLEEFQAYMESRKDPFIVHYAGDQKPWDDMNCDFGDVFWDTVKHTPVSEKITARVSPKSKTLHSRCLRKLYYEWRRLCEKLRHV</sequence>
<keyword evidence="2" id="KW-0808">Transferase</keyword>
<dbReference type="InterPro" id="IPR002495">
    <property type="entry name" value="Glyco_trans_8"/>
</dbReference>
<dbReference type="InterPro" id="IPR050748">
    <property type="entry name" value="Glycosyltrans_8_dom-fam"/>
</dbReference>
<keyword evidence="1" id="KW-0328">Glycosyltransferase</keyword>
<organism evidence="4">
    <name type="scientific">Flavonifractor plautii</name>
    <name type="common">Fusobacterium plautii</name>
    <dbReference type="NCBI Taxonomy" id="292800"/>
    <lineage>
        <taxon>Bacteria</taxon>
        <taxon>Bacillati</taxon>
        <taxon>Bacillota</taxon>
        <taxon>Clostridia</taxon>
        <taxon>Eubacteriales</taxon>
        <taxon>Oscillospiraceae</taxon>
        <taxon>Flavonifractor</taxon>
    </lineage>
</organism>
<name>A0A6N3GYD4_FLAPL</name>
<reference evidence="4" key="1">
    <citation type="submission" date="2019-11" db="EMBL/GenBank/DDBJ databases">
        <authorList>
            <person name="Feng L."/>
        </authorList>
    </citation>
    <scope>NUCLEOTIDE SEQUENCE</scope>
    <source>
        <strain evidence="4">FplautiiLFYP42</strain>
    </source>
</reference>
<dbReference type="CDD" id="cd04194">
    <property type="entry name" value="GT8_A4GalT_like"/>
    <property type="match status" value="1"/>
</dbReference>
<evidence type="ECO:0000256" key="3">
    <source>
        <dbReference type="ARBA" id="ARBA00022723"/>
    </source>
</evidence>
<gene>
    <name evidence="4" type="primary">gspA_1</name>
    <name evidence="4" type="ORF">FPLFYP42_03426</name>
</gene>
<dbReference type="EMBL" id="CACRUB010000052">
    <property type="protein sequence ID" value="VYU68963.1"/>
    <property type="molecule type" value="Genomic_DNA"/>
</dbReference>
<dbReference type="PANTHER" id="PTHR13778:SF47">
    <property type="entry name" value="LIPOPOLYSACCHARIDE 1,3-GALACTOSYLTRANSFERASE"/>
    <property type="match status" value="1"/>
</dbReference>
<dbReference type="Pfam" id="PF01501">
    <property type="entry name" value="Glyco_transf_8"/>
    <property type="match status" value="1"/>
</dbReference>
<evidence type="ECO:0000256" key="1">
    <source>
        <dbReference type="ARBA" id="ARBA00022676"/>
    </source>
</evidence>
<dbReference type="GO" id="GO:0016757">
    <property type="term" value="F:glycosyltransferase activity"/>
    <property type="evidence" value="ECO:0007669"/>
    <property type="project" value="UniProtKB-KW"/>
</dbReference>
<dbReference type="GO" id="GO:0046872">
    <property type="term" value="F:metal ion binding"/>
    <property type="evidence" value="ECO:0007669"/>
    <property type="project" value="UniProtKB-KW"/>
</dbReference>
<evidence type="ECO:0000256" key="2">
    <source>
        <dbReference type="ARBA" id="ARBA00022679"/>
    </source>
</evidence>
<dbReference type="Gene3D" id="3.90.550.10">
    <property type="entry name" value="Spore Coat Polysaccharide Biosynthesis Protein SpsA, Chain A"/>
    <property type="match status" value="1"/>
</dbReference>
<dbReference type="InterPro" id="IPR029044">
    <property type="entry name" value="Nucleotide-diphossugar_trans"/>
</dbReference>
<dbReference type="RefSeq" id="WP_156622312.1">
    <property type="nucleotide sequence ID" value="NZ_CACRUB010000052.1"/>
</dbReference>
<dbReference type="AlphaFoldDB" id="A0A6N3GYD4"/>
<dbReference type="SUPFAM" id="SSF53448">
    <property type="entry name" value="Nucleotide-diphospho-sugar transferases"/>
    <property type="match status" value="1"/>
</dbReference>
<dbReference type="PANTHER" id="PTHR13778">
    <property type="entry name" value="GLYCOSYLTRANSFERASE 8 DOMAIN-CONTAINING PROTEIN"/>
    <property type="match status" value="1"/>
</dbReference>
<proteinExistence type="predicted"/>